<dbReference type="InterPro" id="IPR026585">
    <property type="entry name" value="GlgE"/>
</dbReference>
<dbReference type="SUPFAM" id="SSF51445">
    <property type="entry name" value="(Trans)glycosidases"/>
    <property type="match status" value="2"/>
</dbReference>
<dbReference type="InterPro" id="IPR049171">
    <property type="entry name" value="GLGE_C"/>
</dbReference>
<dbReference type="GO" id="GO:0016758">
    <property type="term" value="F:hexosyltransferase activity"/>
    <property type="evidence" value="ECO:0007669"/>
    <property type="project" value="UniProtKB-UniRule"/>
</dbReference>
<proteinExistence type="inferred from homology"/>
<feature type="compositionally biased region" description="Polar residues" evidence="7">
    <location>
        <begin position="668"/>
        <end position="679"/>
    </location>
</feature>
<dbReference type="Pfam" id="PF21702">
    <property type="entry name" value="GLGE_C"/>
    <property type="match status" value="1"/>
</dbReference>
<keyword evidence="4 6" id="KW-0119">Carbohydrate metabolism</keyword>
<evidence type="ECO:0000313" key="9">
    <source>
        <dbReference type="EMBL" id="RDI61248.1"/>
    </source>
</evidence>
<comment type="subunit">
    <text evidence="1 6">Homodimer.</text>
</comment>
<name>A0A370HRW4_9HYPH</name>
<feature type="active site" description="Proton donor" evidence="6">
    <location>
        <position position="831"/>
    </location>
</feature>
<dbReference type="InterPro" id="IPR017853">
    <property type="entry name" value="GH"/>
</dbReference>
<dbReference type="CDD" id="cd11344">
    <property type="entry name" value="AmyAc_GlgE_like"/>
    <property type="match status" value="1"/>
</dbReference>
<evidence type="ECO:0000256" key="7">
    <source>
        <dbReference type="SAM" id="MobiDB-lite"/>
    </source>
</evidence>
<dbReference type="InterPro" id="IPR021828">
    <property type="entry name" value="GlgE_dom_N/S"/>
</dbReference>
<dbReference type="InterPro" id="IPR013780">
    <property type="entry name" value="Glyco_hydro_b"/>
</dbReference>
<feature type="binding site" evidence="6">
    <location>
        <position position="731"/>
    </location>
    <ligand>
        <name>alpha-maltose 1-phosphate</name>
        <dbReference type="ChEBI" id="CHEBI:63576"/>
    </ligand>
</feature>
<dbReference type="InterPro" id="IPR013783">
    <property type="entry name" value="Ig-like_fold"/>
</dbReference>
<dbReference type="PANTHER" id="PTHR47786:SF2">
    <property type="entry name" value="GLYCOSYL HYDROLASE FAMILY 13 CATALYTIC DOMAIN-CONTAINING PROTEIN"/>
    <property type="match status" value="1"/>
</dbReference>
<protein>
    <recommendedName>
        <fullName evidence="6">Alpha-1,4-glucan:maltose-1-phosphate maltosyltransferase</fullName>
        <shortName evidence="6">GMPMT</shortName>
        <ecNumber evidence="6">2.4.99.16</ecNumber>
    </recommendedName>
    <alternativeName>
        <fullName evidence="6">(1-&gt;4)-alpha-D-glucan:maltose-1-phosphate alpha-D-maltosyltransferase</fullName>
    </alternativeName>
</protein>
<dbReference type="Pfam" id="PF00128">
    <property type="entry name" value="Alpha-amylase"/>
    <property type="match status" value="1"/>
</dbReference>
<feature type="binding site" evidence="6">
    <location>
        <position position="671"/>
    </location>
    <ligand>
        <name>alpha-maltose 1-phosphate</name>
        <dbReference type="ChEBI" id="CHEBI:63576"/>
    </ligand>
</feature>
<evidence type="ECO:0000259" key="8">
    <source>
        <dbReference type="SMART" id="SM00642"/>
    </source>
</evidence>
<dbReference type="GO" id="GO:0004553">
    <property type="term" value="F:hydrolase activity, hydrolyzing O-glycosyl compounds"/>
    <property type="evidence" value="ECO:0007669"/>
    <property type="project" value="InterPro"/>
</dbReference>
<keyword evidence="10" id="KW-1185">Reference proteome</keyword>
<dbReference type="Proteomes" id="UP000254925">
    <property type="component" value="Unassembled WGS sequence"/>
</dbReference>
<dbReference type="Gene3D" id="2.60.40.1180">
    <property type="entry name" value="Golgi alpha-mannosidase II"/>
    <property type="match status" value="1"/>
</dbReference>
<dbReference type="Gene3D" id="3.20.20.80">
    <property type="entry name" value="Glycosidases"/>
    <property type="match status" value="2"/>
</dbReference>
<keyword evidence="2 6" id="KW-0328">Glycosyltransferase</keyword>
<comment type="catalytic activity">
    <reaction evidence="5 6">
        <text>alpha-maltose 1-phosphate + [(1-&gt;4)-alpha-D-glucosyl](n) = [(1-&gt;4)-alpha-D-glucosyl](n+2) + phosphate</text>
        <dbReference type="Rhea" id="RHEA:42692"/>
        <dbReference type="Rhea" id="RHEA-COMP:9584"/>
        <dbReference type="Rhea" id="RHEA-COMP:10183"/>
        <dbReference type="ChEBI" id="CHEBI:15444"/>
        <dbReference type="ChEBI" id="CHEBI:43474"/>
        <dbReference type="ChEBI" id="CHEBI:63576"/>
        <dbReference type="EC" id="2.4.99.16"/>
    </reaction>
</comment>
<evidence type="ECO:0000256" key="5">
    <source>
        <dbReference type="ARBA" id="ARBA00048735"/>
    </source>
</evidence>
<feature type="site" description="Transition state stabilizer" evidence="6">
    <location>
        <position position="889"/>
    </location>
</feature>
<evidence type="ECO:0000256" key="6">
    <source>
        <dbReference type="HAMAP-Rule" id="MF_02124"/>
    </source>
</evidence>
<dbReference type="EC" id="2.4.99.16" evidence="6"/>
<comment type="caution">
    <text evidence="9">The sequence shown here is derived from an EMBL/GenBank/DDBJ whole genome shotgun (WGS) entry which is preliminary data.</text>
</comment>
<feature type="binding site" evidence="6">
    <location>
        <position position="803"/>
    </location>
    <ligand>
        <name>alpha-maltose 1-phosphate</name>
        <dbReference type="ChEBI" id="CHEBI:63576"/>
    </ligand>
</feature>
<evidence type="ECO:0000256" key="4">
    <source>
        <dbReference type="ARBA" id="ARBA00023277"/>
    </source>
</evidence>
<evidence type="ECO:0000313" key="10">
    <source>
        <dbReference type="Proteomes" id="UP000254925"/>
    </source>
</evidence>
<feature type="domain" description="Glycosyl hydrolase family 13 catalytic" evidence="8">
    <location>
        <begin position="623"/>
        <end position="967"/>
    </location>
</feature>
<accession>A0A370HRW4</accession>
<dbReference type="AlphaFoldDB" id="A0A370HRW4"/>
<evidence type="ECO:0000256" key="2">
    <source>
        <dbReference type="ARBA" id="ARBA00022676"/>
    </source>
</evidence>
<dbReference type="PANTHER" id="PTHR47786">
    <property type="entry name" value="ALPHA-1,4-GLUCAN:MALTOSE-1-PHOSPHATE MALTOSYLTRANSFERASE"/>
    <property type="match status" value="1"/>
</dbReference>
<dbReference type="SMART" id="SM00642">
    <property type="entry name" value="Aamy"/>
    <property type="match status" value="1"/>
</dbReference>
<gene>
    <name evidence="6" type="primary">glgE</name>
    <name evidence="9" type="ORF">DES45_102643</name>
</gene>
<dbReference type="Gene3D" id="2.60.40.10">
    <property type="entry name" value="Immunoglobulins"/>
    <property type="match status" value="1"/>
</dbReference>
<dbReference type="GO" id="GO:0030979">
    <property type="term" value="P:alpha-glucan biosynthetic process"/>
    <property type="evidence" value="ECO:0007669"/>
    <property type="project" value="UniProtKB-UniRule"/>
</dbReference>
<feature type="binding site" evidence="6">
    <location>
        <begin position="942"/>
        <end position="943"/>
    </location>
    <ligand>
        <name>alpha-maltose 1-phosphate</name>
        <dbReference type="ChEBI" id="CHEBI:63576"/>
    </ligand>
</feature>
<reference evidence="9 10" key="1">
    <citation type="submission" date="2018-07" db="EMBL/GenBank/DDBJ databases">
        <title>Genomic Encyclopedia of Type Strains, Phase IV (KMG-IV): sequencing the most valuable type-strain genomes for metagenomic binning, comparative biology and taxonomic classification.</title>
        <authorList>
            <person name="Goeker M."/>
        </authorList>
    </citation>
    <scope>NUCLEOTIDE SEQUENCE [LARGE SCALE GENOMIC DNA]</scope>
    <source>
        <strain evidence="9 10">DSM 14364</strain>
    </source>
</reference>
<sequence length="1076" mass="122250">MNMMERQRAATSAPVLKRDEFGPRIYNLVPGLVGNISEWAAELPRVAAMGFDWIYVSPFDTLEGSSPVRLRSHFRTGDDDDTQVRHFVDAATSHGLSVMTDLSFERTADADHIRYRGNLASDTDTNTEHGPKWHRHVAHLQALGVRGFRCEMAYRTPVHVWSDLIRSAKERDSSCRFIAETLGRTIDETKITAEAGFDYLFNSFAWWDLKAPWALEQYNALRTIAPTIAFPESHHTDRLAASAGEDPDHVASILKARYALAAFFSTGVLMPLGYEWGYRNGLHRQDFSPADREMTGIDISKFIADINRLKTQLLPANQEGAQWAISSPDNAITALIRYDGGHPASAAHAMIVLANSTASDQAVDPSSLMARSGGVFERFHDVTPDLSPVRVVYGSSISLAPQEVRIFSARRALITKSRRRPRQPTGEGRVIIENVSPEIDGGRSPVKRVVGEVLEVTADIFTDGHDKFDAALLYRLCGESEWHRTPMKFVDNDRWVGRFPLERNARYQYTVEGWRDPFATWLNEIEKKRAAGLNVRLETIEGVRIVEKAAGLAKEPDAGALVDLIKRLKTFEDGSEEQLRLLLDRHNMDLIDRNAERENVSRYSAVLEVIVDRLAARFSAWYEVFPRSQSGDPSVHGTFDDVIGQLPRVKDMGFDVLYFTPIHPIGQTNRKGRNNSLTPQPDDPGSVYAIGSEAGGHKSLHPELGTLEDFRRLVDAAHDHGLEIALDFAIQCSPDHPWIKEHPEWFDWRPDGTIRFAENPPKKYEDIVNVHFYADSLPSLWYELRDVVLFWVDQGVRIFRVDNPHTKPIPFWEWMIAEVNGRHPDVIFLAEAFTRPKMMKKLAKIGFQQSYTYFTWRNTKQELIEYMTELAHTEMGEYYRPNFFANTPDINPYYLQTSGRPGFIVRGTLAATLSSVYGIYSGFELCQATPVPGKEEYLDSEKYELKAWDYERPGNITAHIRRLNQIRRENPALWDFRNIIFPQAGNDQILAYARVTPEKDNCIFVLVNLDPKNRQECTYELPLWEFGLPDHAAIEAEDLLSGGRFTLHGKFHRIALDPAERSVVIWRLIPPLRGTG</sequence>
<dbReference type="Gene3D" id="1.20.58.80">
    <property type="entry name" value="Phosphotransferase system, lactose/cellobiose-type IIA subunit"/>
    <property type="match status" value="1"/>
</dbReference>
<evidence type="ECO:0000256" key="1">
    <source>
        <dbReference type="ARBA" id="ARBA00011738"/>
    </source>
</evidence>
<feature type="binding site" evidence="6">
    <location>
        <position position="766"/>
    </location>
    <ligand>
        <name>alpha-maltose 1-phosphate</name>
        <dbReference type="ChEBI" id="CHEBI:63576"/>
    </ligand>
</feature>
<dbReference type="OrthoDB" id="9805159at2"/>
<comment type="function">
    <text evidence="6">Maltosyltransferase that uses maltose 1-phosphate (M1P) as the sugar donor to elongate linear or branched alpha-(1-&gt;4)-glucans. Is involved in a branched alpha-glucan biosynthetic pathway from trehalose, together with TreS, Mak and GlgB.</text>
</comment>
<comment type="similarity">
    <text evidence="6">Belongs to the glycosyl hydrolase 13 family. GlgE subfamily.</text>
</comment>
<dbReference type="HAMAP" id="MF_02124">
    <property type="entry name" value="GlgE"/>
    <property type="match status" value="1"/>
</dbReference>
<dbReference type="Pfam" id="PF11896">
    <property type="entry name" value="GlgE_dom_N_S"/>
    <property type="match status" value="1"/>
</dbReference>
<keyword evidence="3 6" id="KW-0808">Transferase</keyword>
<feature type="active site" description="Nucleophile" evidence="6">
    <location>
        <position position="802"/>
    </location>
</feature>
<dbReference type="SUPFAM" id="SSF51011">
    <property type="entry name" value="Glycosyl hydrolase domain"/>
    <property type="match status" value="1"/>
</dbReference>
<dbReference type="EMBL" id="QQBB01000002">
    <property type="protein sequence ID" value="RDI61248.1"/>
    <property type="molecule type" value="Genomic_DNA"/>
</dbReference>
<feature type="region of interest" description="Disordered" evidence="7">
    <location>
        <begin position="668"/>
        <end position="692"/>
    </location>
</feature>
<evidence type="ECO:0000256" key="3">
    <source>
        <dbReference type="ARBA" id="ARBA00022679"/>
    </source>
</evidence>
<dbReference type="InterPro" id="IPR006047">
    <property type="entry name" value="GH13_cat_dom"/>
</dbReference>
<organism evidence="9 10">
    <name type="scientific">Microvirga subterranea</name>
    <dbReference type="NCBI Taxonomy" id="186651"/>
    <lineage>
        <taxon>Bacteria</taxon>
        <taxon>Pseudomonadati</taxon>
        <taxon>Pseudomonadota</taxon>
        <taxon>Alphaproteobacteria</taxon>
        <taxon>Hyphomicrobiales</taxon>
        <taxon>Methylobacteriaceae</taxon>
        <taxon>Microvirga</taxon>
    </lineage>
</organism>